<sequence length="142" mass="15086">MSEKTSKFRATSVVTGALLLVAAAIGYAGPSHAGEKGVTAVMTQDLPEYPGKEATMLVVEYPPGGEDPVHRHDAHAFLYVLEGTIVMGLKGGEEVTLHAGQTFHEGPNDIHTVGRNASKTEPAKFVVVLLKDKDKPVLTPLE</sequence>
<protein>
    <submittedName>
        <fullName evidence="3">Cupin domain-containing protein</fullName>
    </submittedName>
</protein>
<feature type="chain" id="PRO_5045212222" evidence="1">
    <location>
        <begin position="34"/>
        <end position="142"/>
    </location>
</feature>
<keyword evidence="1" id="KW-0732">Signal</keyword>
<organism evidence="3 4">
    <name type="scientific">Noviluteimonas lactosilytica</name>
    <dbReference type="NCBI Taxonomy" id="2888523"/>
    <lineage>
        <taxon>Bacteria</taxon>
        <taxon>Pseudomonadati</taxon>
        <taxon>Pseudomonadota</taxon>
        <taxon>Gammaproteobacteria</taxon>
        <taxon>Lysobacterales</taxon>
        <taxon>Lysobacteraceae</taxon>
        <taxon>Noviluteimonas</taxon>
    </lineage>
</organism>
<keyword evidence="4" id="KW-1185">Reference proteome</keyword>
<comment type="caution">
    <text evidence="3">The sequence shown here is derived from an EMBL/GenBank/DDBJ whole genome shotgun (WGS) entry which is preliminary data.</text>
</comment>
<feature type="signal peptide" evidence="1">
    <location>
        <begin position="1"/>
        <end position="33"/>
    </location>
</feature>
<dbReference type="PANTHER" id="PTHR38599:SF1">
    <property type="entry name" value="CUPIN DOMAIN PROTEIN (AFU_ORTHOLOGUE AFUA_3G13620)"/>
    <property type="match status" value="1"/>
</dbReference>
<dbReference type="EMBL" id="JAJGAK010000002">
    <property type="protein sequence ID" value="MCC8363742.1"/>
    <property type="molecule type" value="Genomic_DNA"/>
</dbReference>
<dbReference type="InterPro" id="IPR011051">
    <property type="entry name" value="RmlC_Cupin_sf"/>
</dbReference>
<dbReference type="Pfam" id="PF07883">
    <property type="entry name" value="Cupin_2"/>
    <property type="match status" value="1"/>
</dbReference>
<accession>A0ABS8JJL1</accession>
<evidence type="ECO:0000313" key="3">
    <source>
        <dbReference type="EMBL" id="MCC8363742.1"/>
    </source>
</evidence>
<dbReference type="RefSeq" id="WP_230527445.1">
    <property type="nucleotide sequence ID" value="NZ_JAJGAK010000002.1"/>
</dbReference>
<evidence type="ECO:0000259" key="2">
    <source>
        <dbReference type="Pfam" id="PF07883"/>
    </source>
</evidence>
<reference evidence="3" key="1">
    <citation type="submission" date="2021-10" db="EMBL/GenBank/DDBJ databases">
        <authorList>
            <person name="Lyu M."/>
            <person name="Wang X."/>
            <person name="Meng X."/>
            <person name="Xu K."/>
        </authorList>
    </citation>
    <scope>NUCLEOTIDE SEQUENCE</scope>
    <source>
        <strain evidence="3">A6</strain>
    </source>
</reference>
<evidence type="ECO:0000313" key="4">
    <source>
        <dbReference type="Proteomes" id="UP001165293"/>
    </source>
</evidence>
<dbReference type="Proteomes" id="UP001165293">
    <property type="component" value="Unassembled WGS sequence"/>
</dbReference>
<proteinExistence type="predicted"/>
<feature type="domain" description="Cupin type-2" evidence="2">
    <location>
        <begin position="58"/>
        <end position="128"/>
    </location>
</feature>
<dbReference type="InterPro" id="IPR014710">
    <property type="entry name" value="RmlC-like_jellyroll"/>
</dbReference>
<dbReference type="SUPFAM" id="SSF51182">
    <property type="entry name" value="RmlC-like cupins"/>
    <property type="match status" value="1"/>
</dbReference>
<evidence type="ECO:0000256" key="1">
    <source>
        <dbReference type="SAM" id="SignalP"/>
    </source>
</evidence>
<name>A0ABS8JJL1_9GAMM</name>
<dbReference type="PANTHER" id="PTHR38599">
    <property type="entry name" value="CUPIN DOMAIN PROTEIN (AFU_ORTHOLOGUE AFUA_3G13620)"/>
    <property type="match status" value="1"/>
</dbReference>
<dbReference type="CDD" id="cd02234">
    <property type="entry name" value="cupin_BLR7677-like"/>
    <property type="match status" value="1"/>
</dbReference>
<dbReference type="Gene3D" id="2.60.120.10">
    <property type="entry name" value="Jelly Rolls"/>
    <property type="match status" value="1"/>
</dbReference>
<gene>
    <name evidence="3" type="ORF">LK996_11735</name>
</gene>
<dbReference type="InterPro" id="IPR013096">
    <property type="entry name" value="Cupin_2"/>
</dbReference>